<dbReference type="AlphaFoldDB" id="A0A7S0YKV3"/>
<feature type="coiled-coil region" evidence="1">
    <location>
        <begin position="225"/>
        <end position="252"/>
    </location>
</feature>
<evidence type="ECO:0000256" key="1">
    <source>
        <dbReference type="SAM" id="Coils"/>
    </source>
</evidence>
<accession>A0A7S0YKV3</accession>
<protein>
    <submittedName>
        <fullName evidence="2">Uncharacterized protein</fullName>
    </submittedName>
</protein>
<proteinExistence type="predicted"/>
<dbReference type="EMBL" id="HBFM01018378">
    <property type="protein sequence ID" value="CAD8775655.1"/>
    <property type="molecule type" value="Transcribed_RNA"/>
</dbReference>
<dbReference type="PANTHER" id="PTHR28457">
    <property type="entry name" value="COILED-COIL DOMAIN-CONTAINING PROTEIN 189"/>
    <property type="match status" value="1"/>
</dbReference>
<reference evidence="2" key="1">
    <citation type="submission" date="2021-01" db="EMBL/GenBank/DDBJ databases">
        <authorList>
            <person name="Corre E."/>
            <person name="Pelletier E."/>
            <person name="Niang G."/>
            <person name="Scheremetjew M."/>
            <person name="Finn R."/>
            <person name="Kale V."/>
            <person name="Holt S."/>
            <person name="Cochrane G."/>
            <person name="Meng A."/>
            <person name="Brown T."/>
            <person name="Cohen L."/>
        </authorList>
    </citation>
    <scope>NUCLEOTIDE SEQUENCE</scope>
    <source>
        <strain evidence="2">SAG 63-3</strain>
    </source>
</reference>
<dbReference type="InterPro" id="IPR032727">
    <property type="entry name" value="CLAMP"/>
</dbReference>
<organism evidence="2">
    <name type="scientific">Polytomella parva</name>
    <dbReference type="NCBI Taxonomy" id="51329"/>
    <lineage>
        <taxon>Eukaryota</taxon>
        <taxon>Viridiplantae</taxon>
        <taxon>Chlorophyta</taxon>
        <taxon>core chlorophytes</taxon>
        <taxon>Chlorophyceae</taxon>
        <taxon>CS clade</taxon>
        <taxon>Chlamydomonadales</taxon>
        <taxon>Chlamydomonadaceae</taxon>
        <taxon>Polytomella</taxon>
    </lineage>
</organism>
<sequence>MMAKSYVWKDLSEQKLGNIRHPHPKKGFTGRDLLAQYNDIRDVKDPRNEIHLDLYVHTLQFGQSLQFDAAKLSGLFSIVKDVHLRSIREQLAIESSFSIFKSLILQHSVHRPPFSIGLFSYTEMRRIMDWMLDSYYKHYKLYQYAYTNRISLSTTTIHPLDTVELPFLTPPLEDAMTEGENQARLAELAKEKEKEAAAAIVAAAAAAEQTRLTKLREEYKASVPIEVKKQVEEGLERELDSLRKAMESKFEAQHQAALDRLAALEASRAPVSTPPQSAAPKRPA</sequence>
<name>A0A7S0YKV3_9CHLO</name>
<evidence type="ECO:0000313" key="2">
    <source>
        <dbReference type="EMBL" id="CAD8775655.1"/>
    </source>
</evidence>
<keyword evidence="1" id="KW-0175">Coiled coil</keyword>
<gene>
    <name evidence="2" type="ORF">PPAR00522_LOCUS11912</name>
</gene>
<dbReference type="PANTHER" id="PTHR28457:SF1">
    <property type="entry name" value="CILIA- AND FLAGELLA-ASSOCIATED PROTEIN 119"/>
    <property type="match status" value="1"/>
</dbReference>
<dbReference type="Pfam" id="PF14769">
    <property type="entry name" value="CLAMP"/>
    <property type="match status" value="1"/>
</dbReference>